<evidence type="ECO:0000313" key="6">
    <source>
        <dbReference type="EMBL" id="RAK32942.1"/>
    </source>
</evidence>
<dbReference type="GO" id="GO:0008726">
    <property type="term" value="F:alkanesulfonate monooxygenase activity"/>
    <property type="evidence" value="ECO:0007669"/>
    <property type="project" value="TreeGrafter"/>
</dbReference>
<accession>A0A327Z6K1</accession>
<dbReference type="GO" id="GO:0046306">
    <property type="term" value="P:alkanesulfonate catabolic process"/>
    <property type="evidence" value="ECO:0007669"/>
    <property type="project" value="TreeGrafter"/>
</dbReference>
<dbReference type="OrthoDB" id="143323at2"/>
<evidence type="ECO:0000256" key="2">
    <source>
        <dbReference type="ARBA" id="ARBA00022643"/>
    </source>
</evidence>
<keyword evidence="4" id="KW-0503">Monooxygenase</keyword>
<name>A0A327Z6K1_9ACTN</name>
<proteinExistence type="predicted"/>
<dbReference type="InterPro" id="IPR011251">
    <property type="entry name" value="Luciferase-like_dom"/>
</dbReference>
<keyword evidence="1" id="KW-0285">Flavoprotein</keyword>
<evidence type="ECO:0000256" key="1">
    <source>
        <dbReference type="ARBA" id="ARBA00022630"/>
    </source>
</evidence>
<gene>
    <name evidence="6" type="ORF">B0I29_113239</name>
</gene>
<dbReference type="RefSeq" id="WP_111651827.1">
    <property type="nucleotide sequence ID" value="NZ_JACHWI010000005.1"/>
</dbReference>
<dbReference type="SUPFAM" id="SSF51679">
    <property type="entry name" value="Bacterial luciferase-like"/>
    <property type="match status" value="1"/>
</dbReference>
<keyword evidence="7" id="KW-1185">Reference proteome</keyword>
<dbReference type="InterPro" id="IPR019952">
    <property type="entry name" value="F420_OxRdatse_Rv1855c_pred"/>
</dbReference>
<dbReference type="InterPro" id="IPR050172">
    <property type="entry name" value="SsuD_RutA_monooxygenase"/>
</dbReference>
<reference evidence="6 7" key="1">
    <citation type="submission" date="2018-06" db="EMBL/GenBank/DDBJ databases">
        <title>Genomic Encyclopedia of Type Strains, Phase III (KMG-III): the genomes of soil and plant-associated and newly described type strains.</title>
        <authorList>
            <person name="Whitman W."/>
        </authorList>
    </citation>
    <scope>NUCLEOTIDE SEQUENCE [LARGE SCALE GENOMIC DNA]</scope>
    <source>
        <strain evidence="6 7">CGMCC 4.7090</strain>
    </source>
</reference>
<dbReference type="Proteomes" id="UP000249341">
    <property type="component" value="Unassembled WGS sequence"/>
</dbReference>
<keyword evidence="3" id="KW-0560">Oxidoreductase</keyword>
<dbReference type="EMBL" id="QLMJ01000013">
    <property type="protein sequence ID" value="RAK32942.1"/>
    <property type="molecule type" value="Genomic_DNA"/>
</dbReference>
<dbReference type="AlphaFoldDB" id="A0A327Z6K1"/>
<dbReference type="Gene3D" id="3.20.20.30">
    <property type="entry name" value="Luciferase-like domain"/>
    <property type="match status" value="1"/>
</dbReference>
<dbReference type="PANTHER" id="PTHR42847:SF4">
    <property type="entry name" value="ALKANESULFONATE MONOOXYGENASE-RELATED"/>
    <property type="match status" value="1"/>
</dbReference>
<keyword evidence="2" id="KW-0288">FMN</keyword>
<sequence>MRVCIFTEPHRGATYDQLLRAALHAEAAGYEGFFRADHYLPMHASDGFPGPTDSWVTLGAMARETTTIRLGTLLTCATFRHPAVTAISVAQVDQMSGGRIDFGLGAGWFGREHSAYGIEFGTPRERFDVLEEQLEVITGLWSTPVGERFSHQGRLYRLDEAPALPKPVQQPGPPVILGGRGKRRTPELAARFADEFNLPFTRLDQSEVLYDRVREACEKQGRTRPLTLSIGMAVACGRTEAEARNRLSTMHEASALPDEPTITGTPAQVVEQIEQYAAIGATRIYIRMRDLDDLDHLDLLAAEVLPRLT</sequence>
<dbReference type="InterPro" id="IPR036661">
    <property type="entry name" value="Luciferase-like_sf"/>
</dbReference>
<dbReference type="Pfam" id="PF00296">
    <property type="entry name" value="Bac_luciferase"/>
    <property type="match status" value="1"/>
</dbReference>
<evidence type="ECO:0000256" key="3">
    <source>
        <dbReference type="ARBA" id="ARBA00023002"/>
    </source>
</evidence>
<evidence type="ECO:0000313" key="7">
    <source>
        <dbReference type="Proteomes" id="UP000249341"/>
    </source>
</evidence>
<dbReference type="PANTHER" id="PTHR42847">
    <property type="entry name" value="ALKANESULFONATE MONOOXYGENASE"/>
    <property type="match status" value="1"/>
</dbReference>
<evidence type="ECO:0000256" key="4">
    <source>
        <dbReference type="ARBA" id="ARBA00023033"/>
    </source>
</evidence>
<comment type="caution">
    <text evidence="6">The sequence shown here is derived from an EMBL/GenBank/DDBJ whole genome shotgun (WGS) entry which is preliminary data.</text>
</comment>
<feature type="domain" description="Luciferase-like" evidence="5">
    <location>
        <begin position="7"/>
        <end position="247"/>
    </location>
</feature>
<dbReference type="NCBIfam" id="TIGR03560">
    <property type="entry name" value="F420_Rv1855c"/>
    <property type="match status" value="1"/>
</dbReference>
<evidence type="ECO:0000259" key="5">
    <source>
        <dbReference type="Pfam" id="PF00296"/>
    </source>
</evidence>
<protein>
    <submittedName>
        <fullName evidence="6">F420-dependent oxidoreductase-like protein</fullName>
    </submittedName>
</protein>
<organism evidence="6 7">
    <name type="scientific">Actinoplanes lutulentus</name>
    <dbReference type="NCBI Taxonomy" id="1287878"/>
    <lineage>
        <taxon>Bacteria</taxon>
        <taxon>Bacillati</taxon>
        <taxon>Actinomycetota</taxon>
        <taxon>Actinomycetes</taxon>
        <taxon>Micromonosporales</taxon>
        <taxon>Micromonosporaceae</taxon>
        <taxon>Actinoplanes</taxon>
    </lineage>
</organism>